<protein>
    <submittedName>
        <fullName evidence="1">Uncharacterized protein</fullName>
    </submittedName>
</protein>
<evidence type="ECO:0000313" key="1">
    <source>
        <dbReference type="EMBL" id="MBX62627.1"/>
    </source>
</evidence>
<reference evidence="1" key="1">
    <citation type="submission" date="2018-02" db="EMBL/GenBank/DDBJ databases">
        <title>Rhizophora mucronata_Transcriptome.</title>
        <authorList>
            <person name="Meera S.P."/>
            <person name="Sreeshan A."/>
            <person name="Augustine A."/>
        </authorList>
    </citation>
    <scope>NUCLEOTIDE SEQUENCE</scope>
    <source>
        <tissue evidence="1">Leaf</tissue>
    </source>
</reference>
<proteinExistence type="predicted"/>
<dbReference type="EMBL" id="GGEC01082143">
    <property type="protein sequence ID" value="MBX62627.1"/>
    <property type="molecule type" value="Transcribed_RNA"/>
</dbReference>
<name>A0A2P2Q6M1_RHIMU</name>
<sequence length="25" mass="2908">MGLEGSNQPREHQVKKVFGFSYQKL</sequence>
<dbReference type="AlphaFoldDB" id="A0A2P2Q6M1"/>
<organism evidence="1">
    <name type="scientific">Rhizophora mucronata</name>
    <name type="common">Asiatic mangrove</name>
    <dbReference type="NCBI Taxonomy" id="61149"/>
    <lineage>
        <taxon>Eukaryota</taxon>
        <taxon>Viridiplantae</taxon>
        <taxon>Streptophyta</taxon>
        <taxon>Embryophyta</taxon>
        <taxon>Tracheophyta</taxon>
        <taxon>Spermatophyta</taxon>
        <taxon>Magnoliopsida</taxon>
        <taxon>eudicotyledons</taxon>
        <taxon>Gunneridae</taxon>
        <taxon>Pentapetalae</taxon>
        <taxon>rosids</taxon>
        <taxon>fabids</taxon>
        <taxon>Malpighiales</taxon>
        <taxon>Rhizophoraceae</taxon>
        <taxon>Rhizophora</taxon>
    </lineage>
</organism>
<accession>A0A2P2Q6M1</accession>